<evidence type="ECO:0000256" key="2">
    <source>
        <dbReference type="PROSITE-ProRule" id="PRU00047"/>
    </source>
</evidence>
<dbReference type="InterPro" id="IPR036875">
    <property type="entry name" value="Znf_CCHC_sf"/>
</dbReference>
<dbReference type="PANTHER" id="PTHR22639:SF7">
    <property type="entry name" value="CCHC-TYPE DOMAIN-CONTAINING PROTEIN"/>
    <property type="match status" value="1"/>
</dbReference>
<dbReference type="InterPro" id="IPR042509">
    <property type="entry name" value="ZCCHC3"/>
</dbReference>
<evidence type="ECO:0000313" key="5">
    <source>
        <dbReference type="EMBL" id="PPQ94549.1"/>
    </source>
</evidence>
<keyword evidence="2" id="KW-0479">Metal-binding</keyword>
<keyword evidence="2" id="KW-0863">Zinc-finger</keyword>
<dbReference type="GO" id="GO:0008270">
    <property type="term" value="F:zinc ion binding"/>
    <property type="evidence" value="ECO:0007669"/>
    <property type="project" value="UniProtKB-KW"/>
</dbReference>
<dbReference type="EMBL" id="NHYD01000308">
    <property type="protein sequence ID" value="PPQ94549.1"/>
    <property type="molecule type" value="Genomic_DNA"/>
</dbReference>
<keyword evidence="2" id="KW-0862">Zinc</keyword>
<reference evidence="5 6" key="1">
    <citation type="journal article" date="2018" name="Evol. Lett.">
        <title>Horizontal gene cluster transfer increased hallucinogenic mushroom diversity.</title>
        <authorList>
            <person name="Reynolds H.T."/>
            <person name="Vijayakumar V."/>
            <person name="Gluck-Thaler E."/>
            <person name="Korotkin H.B."/>
            <person name="Matheny P.B."/>
            <person name="Slot J.C."/>
        </authorList>
    </citation>
    <scope>NUCLEOTIDE SEQUENCE [LARGE SCALE GENOMIC DNA]</scope>
    <source>
        <strain evidence="5 6">2631</strain>
    </source>
</reference>
<keyword evidence="6" id="KW-1185">Reference proteome</keyword>
<evidence type="ECO:0000256" key="3">
    <source>
        <dbReference type="SAM" id="MobiDB-lite"/>
    </source>
</evidence>
<dbReference type="InterPro" id="IPR001878">
    <property type="entry name" value="Znf_CCHC"/>
</dbReference>
<dbReference type="SUPFAM" id="SSF57756">
    <property type="entry name" value="Retrovirus zinc finger-like domains"/>
    <property type="match status" value="1"/>
</dbReference>
<dbReference type="AlphaFoldDB" id="A0A409XUP6"/>
<feature type="compositionally biased region" description="Polar residues" evidence="3">
    <location>
        <begin position="16"/>
        <end position="31"/>
    </location>
</feature>
<dbReference type="PROSITE" id="PS50158">
    <property type="entry name" value="ZF_CCHC"/>
    <property type="match status" value="1"/>
</dbReference>
<dbReference type="Proteomes" id="UP000283269">
    <property type="component" value="Unassembled WGS sequence"/>
</dbReference>
<comment type="caution">
    <text evidence="5">The sequence shown here is derived from an EMBL/GenBank/DDBJ whole genome shotgun (WGS) entry which is preliminary data.</text>
</comment>
<organism evidence="5 6">
    <name type="scientific">Psilocybe cyanescens</name>
    <dbReference type="NCBI Taxonomy" id="93625"/>
    <lineage>
        <taxon>Eukaryota</taxon>
        <taxon>Fungi</taxon>
        <taxon>Dikarya</taxon>
        <taxon>Basidiomycota</taxon>
        <taxon>Agaricomycotina</taxon>
        <taxon>Agaricomycetes</taxon>
        <taxon>Agaricomycetidae</taxon>
        <taxon>Agaricales</taxon>
        <taxon>Agaricineae</taxon>
        <taxon>Strophariaceae</taxon>
        <taxon>Psilocybe</taxon>
    </lineage>
</organism>
<protein>
    <recommendedName>
        <fullName evidence="4">CCHC-type domain-containing protein</fullName>
    </recommendedName>
</protein>
<dbReference type="PANTHER" id="PTHR22639">
    <property type="entry name" value="GAG-RELATED PROTEIN"/>
    <property type="match status" value="1"/>
</dbReference>
<dbReference type="GO" id="GO:0003690">
    <property type="term" value="F:double-stranded DNA binding"/>
    <property type="evidence" value="ECO:0007669"/>
    <property type="project" value="InterPro"/>
</dbReference>
<dbReference type="GO" id="GO:0006397">
    <property type="term" value="P:mRNA processing"/>
    <property type="evidence" value="ECO:0007669"/>
    <property type="project" value="UniProtKB-KW"/>
</dbReference>
<gene>
    <name evidence="5" type="ORF">CVT25_012019</name>
</gene>
<dbReference type="GO" id="GO:0003723">
    <property type="term" value="F:RNA binding"/>
    <property type="evidence" value="ECO:0007669"/>
    <property type="project" value="InterPro"/>
</dbReference>
<feature type="region of interest" description="Disordered" evidence="3">
    <location>
        <begin position="1"/>
        <end position="33"/>
    </location>
</feature>
<keyword evidence="1" id="KW-0507">mRNA processing</keyword>
<proteinExistence type="predicted"/>
<name>A0A409XUP6_PSICY</name>
<feature type="compositionally biased region" description="Polar residues" evidence="3">
    <location>
        <begin position="160"/>
        <end position="196"/>
    </location>
</feature>
<dbReference type="Gene3D" id="4.10.60.10">
    <property type="entry name" value="Zinc finger, CCHC-type"/>
    <property type="match status" value="1"/>
</dbReference>
<accession>A0A409XUP6</accession>
<evidence type="ECO:0000256" key="1">
    <source>
        <dbReference type="ARBA" id="ARBA00022664"/>
    </source>
</evidence>
<feature type="domain" description="CCHC-type" evidence="4">
    <location>
        <begin position="406"/>
        <end position="421"/>
    </location>
</feature>
<dbReference type="InParanoid" id="A0A409XUP6"/>
<evidence type="ECO:0000313" key="6">
    <source>
        <dbReference type="Proteomes" id="UP000283269"/>
    </source>
</evidence>
<dbReference type="OrthoDB" id="2800503at2759"/>
<feature type="region of interest" description="Disordered" evidence="3">
    <location>
        <begin position="160"/>
        <end position="197"/>
    </location>
</feature>
<sequence length="571" mass="62970">MNSTNGTARNRKVTPATGTPNNKDTAKTTGRLTRANGPAEMVDKLEVIKGSKDGRKFLETKQLLVPADRPLTMAMAGTCLHQIMEMTPGVPQPVMQGLRALAYMMEDADQEEATQTYHDGFNSELEFFTAEINQLIKHTQLKVDAKLEELSKAADNLTQSTRTLNSQHRSPQQETLPPTGRSTYSQVLSQPPTSANPKLLARHGIRRRQFMLRGIGPNSAIEGLGDREIKDKLNKTLGEGATDGVHLRSATKQRNGGLLVEFDSDYSAAWGRKEENITQLCTAVGEKVKTQKRSYQLIAKFAPLSAEPGDPSFAEEVEESNGLEAGVITSMRWAKAIERRKEHQKWAHIIFTTENVNEANRMIALGIHIANKKITVEKCKADPIRCLKCQGYNHYAKECSANVDTCGQCGETGHRTKDCTSQKKHCVSCKSADHTSYDRTCPTFQKKVEDKNLTTPENSLPFIPTDEPWTWSTDTNAQQKFSRHEGGYAVPTAETSKESQKAAQRKIAMRRAVIAENAEAAANSQSSPSPSPASSEGDTQPKNPEGNKPPKKWGDYPPEDGELPPLQATQI</sequence>
<evidence type="ECO:0000259" key="4">
    <source>
        <dbReference type="PROSITE" id="PS50158"/>
    </source>
</evidence>
<dbReference type="STRING" id="93625.A0A409XUP6"/>
<feature type="region of interest" description="Disordered" evidence="3">
    <location>
        <begin position="481"/>
        <end position="571"/>
    </location>
</feature>
<dbReference type="SMART" id="SM00343">
    <property type="entry name" value="ZnF_C2HC"/>
    <property type="match status" value="3"/>
</dbReference>
<feature type="compositionally biased region" description="Low complexity" evidence="3">
    <location>
        <begin position="515"/>
        <end position="546"/>
    </location>
</feature>